<keyword evidence="4" id="KW-0249">Electron transport</keyword>
<dbReference type="PANTHER" id="PTHR33751">
    <property type="entry name" value="CBB3-TYPE CYTOCHROME C OXIDASE SUBUNIT FIXP"/>
    <property type="match status" value="1"/>
</dbReference>
<dbReference type="KEGG" id="tdu:QJT80_04875"/>
<organism evidence="9">
    <name type="scientific">Candidatus Thiocaldithrix dubininis</name>
    <dbReference type="NCBI Taxonomy" id="3080823"/>
    <lineage>
        <taxon>Bacteria</taxon>
        <taxon>Pseudomonadati</taxon>
        <taxon>Pseudomonadota</taxon>
        <taxon>Gammaproteobacteria</taxon>
        <taxon>Thiotrichales</taxon>
        <taxon>Thiotrichaceae</taxon>
        <taxon>Candidatus Thiocaldithrix</taxon>
    </lineage>
</organism>
<sequence>MYIKNNYLKPIAILLLFAASAVAANPNTLNHPGRMLAANCFQCHGTDGYGLEHLAGESASEIIEELQEMKFESARKEIMNVHAQAYTDAEIRLIADYFAKQPK</sequence>
<dbReference type="PROSITE" id="PS51007">
    <property type="entry name" value="CYTC"/>
    <property type="match status" value="1"/>
</dbReference>
<evidence type="ECO:0000256" key="4">
    <source>
        <dbReference type="ARBA" id="ARBA00022982"/>
    </source>
</evidence>
<keyword evidence="3 6" id="KW-0479">Metal-binding</keyword>
<evidence type="ECO:0000313" key="9">
    <source>
        <dbReference type="EMBL" id="WGZ91813.1"/>
    </source>
</evidence>
<keyword evidence="1" id="KW-0813">Transport</keyword>
<evidence type="ECO:0000256" key="2">
    <source>
        <dbReference type="ARBA" id="ARBA00022617"/>
    </source>
</evidence>
<dbReference type="SUPFAM" id="SSF46626">
    <property type="entry name" value="Cytochrome c"/>
    <property type="match status" value="1"/>
</dbReference>
<feature type="chain" id="PRO_5041664596" evidence="7">
    <location>
        <begin position="24"/>
        <end position="103"/>
    </location>
</feature>
<dbReference type="InterPro" id="IPR009056">
    <property type="entry name" value="Cyt_c-like_dom"/>
</dbReference>
<feature type="signal peptide" evidence="7">
    <location>
        <begin position="1"/>
        <end position="23"/>
    </location>
</feature>
<gene>
    <name evidence="9" type="ORF">QJT80_04875</name>
</gene>
<keyword evidence="7" id="KW-0732">Signal</keyword>
<dbReference type="GO" id="GO:0020037">
    <property type="term" value="F:heme binding"/>
    <property type="evidence" value="ECO:0007669"/>
    <property type="project" value="InterPro"/>
</dbReference>
<accession>A0AA95H981</accession>
<protein>
    <submittedName>
        <fullName evidence="9">Cytochrome c class I</fullName>
    </submittedName>
</protein>
<dbReference type="Gene3D" id="1.10.760.10">
    <property type="entry name" value="Cytochrome c-like domain"/>
    <property type="match status" value="1"/>
</dbReference>
<dbReference type="InterPro" id="IPR036909">
    <property type="entry name" value="Cyt_c-like_dom_sf"/>
</dbReference>
<dbReference type="AlphaFoldDB" id="A0AA95H981"/>
<evidence type="ECO:0000256" key="3">
    <source>
        <dbReference type="ARBA" id="ARBA00022723"/>
    </source>
</evidence>
<dbReference type="EMBL" id="CP124755">
    <property type="protein sequence ID" value="WGZ91813.1"/>
    <property type="molecule type" value="Genomic_DNA"/>
</dbReference>
<feature type="domain" description="Cytochrome c" evidence="8">
    <location>
        <begin position="20"/>
        <end position="102"/>
    </location>
</feature>
<dbReference type="InterPro" id="IPR050597">
    <property type="entry name" value="Cytochrome_c_Oxidase_Subunit"/>
</dbReference>
<evidence type="ECO:0000256" key="6">
    <source>
        <dbReference type="PROSITE-ProRule" id="PRU00433"/>
    </source>
</evidence>
<dbReference type="GO" id="GO:0009055">
    <property type="term" value="F:electron transfer activity"/>
    <property type="evidence" value="ECO:0007669"/>
    <property type="project" value="InterPro"/>
</dbReference>
<evidence type="ECO:0000256" key="7">
    <source>
        <dbReference type="SAM" id="SignalP"/>
    </source>
</evidence>
<reference evidence="9" key="1">
    <citation type="journal article" date="2023" name="Int. J. Mol. Sci.">
        <title>Metagenomics Revealed a New Genus 'Candidatus Thiocaldithrix dubininis' gen. nov., sp. nov. and a New Species 'Candidatus Thiothrix putei' sp. nov. in the Family Thiotrichaceae, Some Members of Which Have Traits of Both Na+- and H+-Motive Energetics.</title>
        <authorList>
            <person name="Ravin N.V."/>
            <person name="Muntyan M.S."/>
            <person name="Smolyakov D.D."/>
            <person name="Rudenko T.S."/>
            <person name="Beletsky A.V."/>
            <person name="Mardanov A.V."/>
            <person name="Grabovich M.Y."/>
        </authorList>
    </citation>
    <scope>NUCLEOTIDE SEQUENCE</scope>
    <source>
        <strain evidence="9">GKL-01</strain>
    </source>
</reference>
<proteinExistence type="predicted"/>
<dbReference type="PANTHER" id="PTHR33751:SF9">
    <property type="entry name" value="CYTOCHROME C4"/>
    <property type="match status" value="1"/>
</dbReference>
<evidence type="ECO:0000259" key="8">
    <source>
        <dbReference type="PROSITE" id="PS51007"/>
    </source>
</evidence>
<keyword evidence="2 6" id="KW-0349">Heme</keyword>
<evidence type="ECO:0000256" key="5">
    <source>
        <dbReference type="ARBA" id="ARBA00023004"/>
    </source>
</evidence>
<reference evidence="9" key="2">
    <citation type="submission" date="2023-04" db="EMBL/GenBank/DDBJ databases">
        <authorList>
            <person name="Beletskiy A.V."/>
            <person name="Mardanov A.V."/>
            <person name="Ravin N.V."/>
        </authorList>
    </citation>
    <scope>NUCLEOTIDE SEQUENCE</scope>
    <source>
        <strain evidence="9">GKL-01</strain>
    </source>
</reference>
<evidence type="ECO:0000256" key="1">
    <source>
        <dbReference type="ARBA" id="ARBA00022448"/>
    </source>
</evidence>
<name>A0AA95H981_9GAMM</name>
<dbReference type="GO" id="GO:0046872">
    <property type="term" value="F:metal ion binding"/>
    <property type="evidence" value="ECO:0007669"/>
    <property type="project" value="UniProtKB-KW"/>
</dbReference>
<dbReference type="Proteomes" id="UP001300672">
    <property type="component" value="Chromosome"/>
</dbReference>
<keyword evidence="5 6" id="KW-0408">Iron</keyword>